<accession>A0AAV5EIP6</accession>
<evidence type="ECO:0000313" key="2">
    <source>
        <dbReference type="Proteomes" id="UP001054889"/>
    </source>
</evidence>
<dbReference type="EMBL" id="BQKI01000075">
    <property type="protein sequence ID" value="GJN22150.1"/>
    <property type="molecule type" value="Genomic_DNA"/>
</dbReference>
<evidence type="ECO:0000313" key="1">
    <source>
        <dbReference type="EMBL" id="GJN22150.1"/>
    </source>
</evidence>
<dbReference type="Proteomes" id="UP001054889">
    <property type="component" value="Unassembled WGS sequence"/>
</dbReference>
<name>A0AAV5EIP6_ELECO</name>
<proteinExistence type="predicted"/>
<organism evidence="1 2">
    <name type="scientific">Eleusine coracana subsp. coracana</name>
    <dbReference type="NCBI Taxonomy" id="191504"/>
    <lineage>
        <taxon>Eukaryota</taxon>
        <taxon>Viridiplantae</taxon>
        <taxon>Streptophyta</taxon>
        <taxon>Embryophyta</taxon>
        <taxon>Tracheophyta</taxon>
        <taxon>Spermatophyta</taxon>
        <taxon>Magnoliopsida</taxon>
        <taxon>Liliopsida</taxon>
        <taxon>Poales</taxon>
        <taxon>Poaceae</taxon>
        <taxon>PACMAD clade</taxon>
        <taxon>Chloridoideae</taxon>
        <taxon>Cynodonteae</taxon>
        <taxon>Eleusininae</taxon>
        <taxon>Eleusine</taxon>
    </lineage>
</organism>
<reference evidence="1" key="2">
    <citation type="submission" date="2021-12" db="EMBL/GenBank/DDBJ databases">
        <title>Resequencing data analysis of finger millet.</title>
        <authorList>
            <person name="Hatakeyama M."/>
            <person name="Aluri S."/>
            <person name="Balachadran M.T."/>
            <person name="Sivarajan S.R."/>
            <person name="Poveda L."/>
            <person name="Shimizu-Inatsugi R."/>
            <person name="Schlapbach R."/>
            <person name="Sreeman S.M."/>
            <person name="Shimizu K.K."/>
        </authorList>
    </citation>
    <scope>NUCLEOTIDE SEQUENCE</scope>
</reference>
<comment type="caution">
    <text evidence="1">The sequence shown here is derived from an EMBL/GenBank/DDBJ whole genome shotgun (WGS) entry which is preliminary data.</text>
</comment>
<gene>
    <name evidence="1" type="primary">gb09691</name>
    <name evidence="1" type="ORF">PR202_gb09691</name>
</gene>
<reference evidence="1" key="1">
    <citation type="journal article" date="2018" name="DNA Res.">
        <title>Multiple hybrid de novo genome assembly of finger millet, an orphan allotetraploid crop.</title>
        <authorList>
            <person name="Hatakeyama M."/>
            <person name="Aluri S."/>
            <person name="Balachadran M.T."/>
            <person name="Sivarajan S.R."/>
            <person name="Patrignani A."/>
            <person name="Gruter S."/>
            <person name="Poveda L."/>
            <person name="Shimizu-Inatsugi R."/>
            <person name="Baeten J."/>
            <person name="Francoijs K.J."/>
            <person name="Nataraja K.N."/>
            <person name="Reddy Y.A.N."/>
            <person name="Phadnis S."/>
            <person name="Ravikumar R.L."/>
            <person name="Schlapbach R."/>
            <person name="Sreeman S.M."/>
            <person name="Shimizu K.K."/>
        </authorList>
    </citation>
    <scope>NUCLEOTIDE SEQUENCE</scope>
</reference>
<sequence length="83" mass="9668">MVAWDRVITPKRCGGLGARNLHAQNQCLLLKLLHCLHSISNRRGQHGCMNRLTFPQWRATWPTNTRDMLRALLSMYQALSPWR</sequence>
<dbReference type="AlphaFoldDB" id="A0AAV5EIP6"/>
<protein>
    <submittedName>
        <fullName evidence="1">Uncharacterized protein</fullName>
    </submittedName>
</protein>
<keyword evidence="2" id="KW-1185">Reference proteome</keyword>